<comment type="subunit">
    <text evidence="8">Heterotrimer of A, B and C subunits.</text>
</comment>
<dbReference type="Pfam" id="PF01425">
    <property type="entry name" value="Amidase"/>
    <property type="match status" value="1"/>
</dbReference>
<dbReference type="Proteomes" id="UP000294723">
    <property type="component" value="Unassembled WGS sequence"/>
</dbReference>
<evidence type="ECO:0000256" key="3">
    <source>
        <dbReference type="ARBA" id="ARBA00022741"/>
    </source>
</evidence>
<dbReference type="HAMAP" id="MF_00120">
    <property type="entry name" value="GatA"/>
    <property type="match status" value="1"/>
</dbReference>
<dbReference type="GO" id="GO:0030956">
    <property type="term" value="C:glutamyl-tRNA(Gln) amidotransferase complex"/>
    <property type="evidence" value="ECO:0007669"/>
    <property type="project" value="InterPro"/>
</dbReference>
<evidence type="ECO:0000256" key="7">
    <source>
        <dbReference type="ARBA" id="ARBA00047407"/>
    </source>
</evidence>
<protein>
    <recommendedName>
        <fullName evidence="8">Glutamyl-tRNA(Gln) amidotransferase subunit A</fullName>
        <shortName evidence="8">Glu-ADT subunit A</shortName>
        <ecNumber evidence="8">6.3.5.7</ecNumber>
    </recommendedName>
</protein>
<dbReference type="PIRSF" id="PIRSF001221">
    <property type="entry name" value="Amidase_fungi"/>
    <property type="match status" value="1"/>
</dbReference>
<keyword evidence="2 8" id="KW-0436">Ligase</keyword>
<keyword evidence="11" id="KW-1185">Reference proteome</keyword>
<dbReference type="InterPro" id="IPR004412">
    <property type="entry name" value="GatA"/>
</dbReference>
<evidence type="ECO:0000256" key="6">
    <source>
        <dbReference type="ARBA" id="ARBA00025295"/>
    </source>
</evidence>
<comment type="similarity">
    <text evidence="1 8">Belongs to the amidase family. GatA subfamily.</text>
</comment>
<dbReference type="InterPro" id="IPR023631">
    <property type="entry name" value="Amidase_dom"/>
</dbReference>
<feature type="active site" description="Charge relay system" evidence="8">
    <location>
        <position position="79"/>
    </location>
</feature>
<dbReference type="EC" id="6.3.5.7" evidence="8"/>
<dbReference type="GO" id="GO:0050567">
    <property type="term" value="F:glutaminyl-tRNA synthase (glutamine-hydrolyzing) activity"/>
    <property type="evidence" value="ECO:0007669"/>
    <property type="project" value="UniProtKB-UniRule"/>
</dbReference>
<feature type="domain" description="Amidase" evidence="9">
    <location>
        <begin position="24"/>
        <end position="473"/>
    </location>
</feature>
<accession>A0A4R5C7X4</accession>
<dbReference type="GO" id="GO:0006412">
    <property type="term" value="P:translation"/>
    <property type="evidence" value="ECO:0007669"/>
    <property type="project" value="UniProtKB-UniRule"/>
</dbReference>
<comment type="catalytic activity">
    <reaction evidence="7 8">
        <text>L-glutamyl-tRNA(Gln) + L-glutamine + ATP + H2O = L-glutaminyl-tRNA(Gln) + L-glutamate + ADP + phosphate + H(+)</text>
        <dbReference type="Rhea" id="RHEA:17521"/>
        <dbReference type="Rhea" id="RHEA-COMP:9681"/>
        <dbReference type="Rhea" id="RHEA-COMP:9684"/>
        <dbReference type="ChEBI" id="CHEBI:15377"/>
        <dbReference type="ChEBI" id="CHEBI:15378"/>
        <dbReference type="ChEBI" id="CHEBI:29985"/>
        <dbReference type="ChEBI" id="CHEBI:30616"/>
        <dbReference type="ChEBI" id="CHEBI:43474"/>
        <dbReference type="ChEBI" id="CHEBI:58359"/>
        <dbReference type="ChEBI" id="CHEBI:78520"/>
        <dbReference type="ChEBI" id="CHEBI:78521"/>
        <dbReference type="ChEBI" id="CHEBI:456216"/>
        <dbReference type="EC" id="6.3.5.7"/>
    </reaction>
</comment>
<comment type="function">
    <text evidence="6 8">Allows the formation of correctly charged Gln-tRNA(Gln) through the transamidation of misacylated Glu-tRNA(Gln) in organisms which lack glutaminyl-tRNA synthetase. The reaction takes place in the presence of glutamine and ATP through an activated gamma-phospho-Glu-tRNA(Gln).</text>
</comment>
<evidence type="ECO:0000256" key="2">
    <source>
        <dbReference type="ARBA" id="ARBA00022598"/>
    </source>
</evidence>
<dbReference type="PANTHER" id="PTHR11895">
    <property type="entry name" value="TRANSAMIDASE"/>
    <property type="match status" value="1"/>
</dbReference>
<organism evidence="10 11">
    <name type="scientific">Saccharopolyspora karakumensis</name>
    <dbReference type="NCBI Taxonomy" id="2530386"/>
    <lineage>
        <taxon>Bacteria</taxon>
        <taxon>Bacillati</taxon>
        <taxon>Actinomycetota</taxon>
        <taxon>Actinomycetes</taxon>
        <taxon>Pseudonocardiales</taxon>
        <taxon>Pseudonocardiaceae</taxon>
        <taxon>Saccharopolyspora</taxon>
    </lineage>
</organism>
<gene>
    <name evidence="8 10" type="primary">gatA</name>
    <name evidence="10" type="ORF">E1202_00030</name>
</gene>
<evidence type="ECO:0000256" key="5">
    <source>
        <dbReference type="ARBA" id="ARBA00022917"/>
    </source>
</evidence>
<dbReference type="AlphaFoldDB" id="A0A4R5C7X4"/>
<evidence type="ECO:0000259" key="9">
    <source>
        <dbReference type="Pfam" id="PF01425"/>
    </source>
</evidence>
<dbReference type="RefSeq" id="WP_132680197.1">
    <property type="nucleotide sequence ID" value="NZ_SMLA01000001.1"/>
</dbReference>
<dbReference type="GO" id="GO:0005524">
    <property type="term" value="F:ATP binding"/>
    <property type="evidence" value="ECO:0007669"/>
    <property type="project" value="UniProtKB-KW"/>
</dbReference>
<evidence type="ECO:0000256" key="8">
    <source>
        <dbReference type="HAMAP-Rule" id="MF_00120"/>
    </source>
</evidence>
<feature type="active site" description="Charge relay system" evidence="8">
    <location>
        <position position="154"/>
    </location>
</feature>
<proteinExistence type="inferred from homology"/>
<keyword evidence="10" id="KW-0808">Transferase</keyword>
<evidence type="ECO:0000256" key="4">
    <source>
        <dbReference type="ARBA" id="ARBA00022840"/>
    </source>
</evidence>
<sequence>MSLTGLTASELAAKLAAGEVTSVEVTQAHLDRIAAVDPLVHAFLHVDADGALAAARKADEDRAAGKAASPLAGVPLALKDVLTTTDMPTTVGSKMLEGWMAPYDATVTRRLREAGVVVLGKTNMDEFAMGSSTENSAYGPTRNPWDTDRIPGGSGGGSSAALAAFEAPLAIGTDTGGSIRQPGAVTGTVGVKPTYGGVSRYGLVAFSSSLDQPGPCARTVLDAALLHEVIAGHDPMDSTSIDQPVPQVVEAAKQGANGDLTGVKVGVVREFSGDGYQPGVQRAFDAAVAQLSKLGAEVVEVSCPHFDYALGAYYLIAPSECSSNLARFDSMRYGLRVGDDGENSAEQVMSMTREAGFGPEVKRRIMLGTYALSSGYYDAYYGQAQKVRTLITRDFTAAFEQVDVLVSPTTPTTAFKIGERVDDPMAMYLADLCTIPSNLAGNASMSIPCGLSDEDGLPVGLQIMAPAMADDRLYRVGAAYEVARDEAEGGPLINRVPELGAAV</sequence>
<comment type="caution">
    <text evidence="10">The sequence shown here is derived from an EMBL/GenBank/DDBJ whole genome shotgun (WGS) entry which is preliminary data.</text>
</comment>
<dbReference type="InterPro" id="IPR000120">
    <property type="entry name" value="Amidase"/>
</dbReference>
<dbReference type="Gene3D" id="3.90.1300.10">
    <property type="entry name" value="Amidase signature (AS) domain"/>
    <property type="match status" value="1"/>
</dbReference>
<keyword evidence="5 8" id="KW-0648">Protein biosynthesis</keyword>
<evidence type="ECO:0000313" key="11">
    <source>
        <dbReference type="Proteomes" id="UP000294723"/>
    </source>
</evidence>
<dbReference type="SUPFAM" id="SSF75304">
    <property type="entry name" value="Amidase signature (AS) enzymes"/>
    <property type="match status" value="1"/>
</dbReference>
<dbReference type="InterPro" id="IPR020556">
    <property type="entry name" value="Amidase_CS"/>
</dbReference>
<feature type="active site" description="Acyl-ester intermediate" evidence="8">
    <location>
        <position position="178"/>
    </location>
</feature>
<dbReference type="InterPro" id="IPR036928">
    <property type="entry name" value="AS_sf"/>
</dbReference>
<reference evidence="10 11" key="1">
    <citation type="submission" date="2019-03" db="EMBL/GenBank/DDBJ databases">
        <title>Draft genome sequences of novel Actinobacteria.</title>
        <authorList>
            <person name="Sahin N."/>
            <person name="Ay H."/>
            <person name="Saygin H."/>
        </authorList>
    </citation>
    <scope>NUCLEOTIDE SEQUENCE [LARGE SCALE GENOMIC DNA]</scope>
    <source>
        <strain evidence="10 11">5K548</strain>
    </source>
</reference>
<evidence type="ECO:0000313" key="10">
    <source>
        <dbReference type="EMBL" id="TDD93072.1"/>
    </source>
</evidence>
<dbReference type="GO" id="GO:0016740">
    <property type="term" value="F:transferase activity"/>
    <property type="evidence" value="ECO:0007669"/>
    <property type="project" value="UniProtKB-KW"/>
</dbReference>
<dbReference type="NCBIfam" id="TIGR00132">
    <property type="entry name" value="gatA"/>
    <property type="match status" value="1"/>
</dbReference>
<keyword evidence="4 8" id="KW-0067">ATP-binding</keyword>
<evidence type="ECO:0000256" key="1">
    <source>
        <dbReference type="ARBA" id="ARBA00008069"/>
    </source>
</evidence>
<dbReference type="PANTHER" id="PTHR11895:SF151">
    <property type="entry name" value="GLUTAMYL-TRNA(GLN) AMIDOTRANSFERASE SUBUNIT A"/>
    <property type="match status" value="1"/>
</dbReference>
<dbReference type="PROSITE" id="PS00571">
    <property type="entry name" value="AMIDASES"/>
    <property type="match status" value="1"/>
</dbReference>
<dbReference type="EMBL" id="SMLA01000001">
    <property type="protein sequence ID" value="TDD93072.1"/>
    <property type="molecule type" value="Genomic_DNA"/>
</dbReference>
<name>A0A4R5C7X4_9PSEU</name>
<keyword evidence="3 8" id="KW-0547">Nucleotide-binding</keyword>